<organism evidence="1 2">
    <name type="scientific">Streptomyces thermoalcalitolerans</name>
    <dbReference type="NCBI Taxonomy" id="65605"/>
    <lineage>
        <taxon>Bacteria</taxon>
        <taxon>Bacillati</taxon>
        <taxon>Actinomycetota</taxon>
        <taxon>Actinomycetes</taxon>
        <taxon>Kitasatosporales</taxon>
        <taxon>Streptomycetaceae</taxon>
        <taxon>Streptomyces</taxon>
    </lineage>
</organism>
<dbReference type="SUPFAM" id="SSF46785">
    <property type="entry name" value="Winged helix' DNA-binding domain"/>
    <property type="match status" value="1"/>
</dbReference>
<accession>A0ABN1PW10</accession>
<dbReference type="Gene3D" id="1.10.10.10">
    <property type="entry name" value="Winged helix-like DNA-binding domain superfamily/Winged helix DNA-binding domain"/>
    <property type="match status" value="1"/>
</dbReference>
<protein>
    <recommendedName>
        <fullName evidence="3">HTH marR-type domain-containing protein</fullName>
    </recommendedName>
</protein>
<dbReference type="InterPro" id="IPR036388">
    <property type="entry name" value="WH-like_DNA-bd_sf"/>
</dbReference>
<comment type="caution">
    <text evidence="1">The sequence shown here is derived from an EMBL/GenBank/DDBJ whole genome shotgun (WGS) entry which is preliminary data.</text>
</comment>
<dbReference type="EMBL" id="BAAAHG010000131">
    <property type="protein sequence ID" value="GAA0934175.1"/>
    <property type="molecule type" value="Genomic_DNA"/>
</dbReference>
<evidence type="ECO:0000313" key="1">
    <source>
        <dbReference type="EMBL" id="GAA0934175.1"/>
    </source>
</evidence>
<evidence type="ECO:0008006" key="3">
    <source>
        <dbReference type="Google" id="ProtNLM"/>
    </source>
</evidence>
<name>A0ABN1PW10_9ACTN</name>
<evidence type="ECO:0000313" key="2">
    <source>
        <dbReference type="Proteomes" id="UP001501005"/>
    </source>
</evidence>
<keyword evidence="2" id="KW-1185">Reference proteome</keyword>
<proteinExistence type="predicted"/>
<sequence>MNDPTDMLTASDRDILIDLLNNGDNSPSNIADNIDRHSKTVSERLSTLEDEGYVVPKGSGGVWTMTERGLHSAQILNRHRS</sequence>
<gene>
    <name evidence="1" type="ORF">GCM10009549_58140</name>
</gene>
<dbReference type="Pfam" id="PF13412">
    <property type="entry name" value="HTH_24"/>
    <property type="match status" value="1"/>
</dbReference>
<dbReference type="InterPro" id="IPR036390">
    <property type="entry name" value="WH_DNA-bd_sf"/>
</dbReference>
<dbReference type="Proteomes" id="UP001501005">
    <property type="component" value="Unassembled WGS sequence"/>
</dbReference>
<reference evidence="1 2" key="1">
    <citation type="journal article" date="2019" name="Int. J. Syst. Evol. Microbiol.">
        <title>The Global Catalogue of Microorganisms (GCM) 10K type strain sequencing project: providing services to taxonomists for standard genome sequencing and annotation.</title>
        <authorList>
            <consortium name="The Broad Institute Genomics Platform"/>
            <consortium name="The Broad Institute Genome Sequencing Center for Infectious Disease"/>
            <person name="Wu L."/>
            <person name="Ma J."/>
        </authorList>
    </citation>
    <scope>NUCLEOTIDE SEQUENCE [LARGE SCALE GENOMIC DNA]</scope>
    <source>
        <strain evidence="1 2">JCM 10673</strain>
    </source>
</reference>